<dbReference type="Proteomes" id="UP000019494">
    <property type="component" value="Unassembled WGS sequence"/>
</dbReference>
<evidence type="ECO:0000313" key="1">
    <source>
        <dbReference type="EMBL" id="EWT03902.1"/>
    </source>
</evidence>
<protein>
    <submittedName>
        <fullName evidence="1">Uncharacterized protein</fullName>
    </submittedName>
</protein>
<name>W9GFA3_9MICO</name>
<reference evidence="2" key="1">
    <citation type="submission" date="2013-08" db="EMBL/GenBank/DDBJ databases">
        <title>Intrasporangium oryzae NRRL B-24470.</title>
        <authorList>
            <person name="Liu H."/>
            <person name="Wang G."/>
        </authorList>
    </citation>
    <scope>NUCLEOTIDE SEQUENCE [LARGE SCALE GENOMIC DNA]</scope>
    <source>
        <strain evidence="2">Q5-1</strain>
    </source>
</reference>
<accession>W9GFA3</accession>
<evidence type="ECO:0000313" key="2">
    <source>
        <dbReference type="Proteomes" id="UP000019494"/>
    </source>
</evidence>
<sequence>MAVAAIVVIGALVAFLALRDTSTRLEKAAKACSVSGVIDDEGHTLSLRRVAAKEDPGRVSLVDYECVLGELAVPRAVKDHMGSTRALDGTQTDEWDGLKARWTYHPDDGISMTITEN</sequence>
<dbReference type="AlphaFoldDB" id="W9GFA3"/>
<proteinExistence type="predicted"/>
<dbReference type="EMBL" id="AWQS01000401">
    <property type="protein sequence ID" value="EWT03902.1"/>
    <property type="molecule type" value="Genomic_DNA"/>
</dbReference>
<gene>
    <name evidence="1" type="ORF">N864_17180</name>
</gene>
<comment type="caution">
    <text evidence="1">The sequence shown here is derived from an EMBL/GenBank/DDBJ whole genome shotgun (WGS) entry which is preliminary data.</text>
</comment>
<organism evidence="1 2">
    <name type="scientific">Intrasporangium chromatireducens Q5-1</name>
    <dbReference type="NCBI Taxonomy" id="584657"/>
    <lineage>
        <taxon>Bacteria</taxon>
        <taxon>Bacillati</taxon>
        <taxon>Actinomycetota</taxon>
        <taxon>Actinomycetes</taxon>
        <taxon>Micrococcales</taxon>
        <taxon>Intrasporangiaceae</taxon>
        <taxon>Intrasporangium</taxon>
    </lineage>
</organism>
<keyword evidence="2" id="KW-1185">Reference proteome</keyword>